<feature type="signal peptide" evidence="1">
    <location>
        <begin position="1"/>
        <end position="21"/>
    </location>
</feature>
<evidence type="ECO:0008006" key="4">
    <source>
        <dbReference type="Google" id="ProtNLM"/>
    </source>
</evidence>
<evidence type="ECO:0000256" key="1">
    <source>
        <dbReference type="SAM" id="SignalP"/>
    </source>
</evidence>
<keyword evidence="1" id="KW-0732">Signal</keyword>
<protein>
    <recommendedName>
        <fullName evidence="4">Adhesin domain-containing protein</fullName>
    </recommendedName>
</protein>
<dbReference type="OrthoDB" id="2652108at2"/>
<gene>
    <name evidence="2" type="ORF">B9T62_16730</name>
</gene>
<organism evidence="2 3">
    <name type="scientific">Paenibacillus donghaensis</name>
    <dbReference type="NCBI Taxonomy" id="414771"/>
    <lineage>
        <taxon>Bacteria</taxon>
        <taxon>Bacillati</taxon>
        <taxon>Bacillota</taxon>
        <taxon>Bacilli</taxon>
        <taxon>Bacillales</taxon>
        <taxon>Paenibacillaceae</taxon>
        <taxon>Paenibacillus</taxon>
    </lineage>
</organism>
<feature type="chain" id="PRO_5038464611" description="Adhesin domain-containing protein" evidence="1">
    <location>
        <begin position="22"/>
        <end position="319"/>
    </location>
</feature>
<dbReference type="PROSITE" id="PS51257">
    <property type="entry name" value="PROKAR_LIPOPROTEIN"/>
    <property type="match status" value="1"/>
</dbReference>
<accession>A0A2Z2KST7</accession>
<dbReference type="EMBL" id="CP021780">
    <property type="protein sequence ID" value="ASA22288.1"/>
    <property type="molecule type" value="Genomic_DNA"/>
</dbReference>
<dbReference type="RefSeq" id="WP_087916287.1">
    <property type="nucleotide sequence ID" value="NZ_CP021780.1"/>
</dbReference>
<keyword evidence="3" id="KW-1185">Reference proteome</keyword>
<dbReference type="KEGG" id="pdh:B9T62_16730"/>
<dbReference type="AlphaFoldDB" id="A0A2Z2KST7"/>
<evidence type="ECO:0000313" key="2">
    <source>
        <dbReference type="EMBL" id="ASA22288.1"/>
    </source>
</evidence>
<evidence type="ECO:0000313" key="3">
    <source>
        <dbReference type="Proteomes" id="UP000249890"/>
    </source>
</evidence>
<name>A0A2Z2KST7_9BACL</name>
<proteinExistence type="predicted"/>
<sequence>MNKKLTPLLAAATVMSMIMLAGCTELPGKTNTAENSEYAASEDGKQTLKEAVNQEIAEVADLVNKGVETAAGKVTDKVVKVMSEEGISQELSASQKIGDASVLEMNNAVGTIAVSSTQGDTISVNASLLMHNSSSHEANIEDILENAVISLETEGNTLEVSTRSKDKPNQDLWHWAQKKYGYSEFKISYDIQIPESMNTFKITNDVGNIELSDLDGTYTIVSNVGSITLNSAQIMGKSTVKSDTGSIDLDITAMDASSSLKAESDVGRINAMLESSLKYDLSANSDIGKITGAKKGNSQINGGGPLIDLSTDIGSITVE</sequence>
<dbReference type="Proteomes" id="UP000249890">
    <property type="component" value="Chromosome"/>
</dbReference>
<reference evidence="2 3" key="1">
    <citation type="submission" date="2017-06" db="EMBL/GenBank/DDBJ databases">
        <title>Complete genome sequence of Paenibacillus donghaensis KCTC 13049T isolated from East Sea sediment, South Korea.</title>
        <authorList>
            <person name="Jung B.K."/>
            <person name="Hong S.-J."/>
            <person name="Shin J.-H."/>
        </authorList>
    </citation>
    <scope>NUCLEOTIDE SEQUENCE [LARGE SCALE GENOMIC DNA]</scope>
    <source>
        <strain evidence="2 3">KCTC 13049</strain>
    </source>
</reference>